<comment type="similarity">
    <text evidence="4">Belongs to the fabD family.</text>
</comment>
<dbReference type="InterPro" id="IPR016036">
    <property type="entry name" value="Malonyl_transacylase_ACP-bd"/>
</dbReference>
<dbReference type="RefSeq" id="WP_087677650.1">
    <property type="nucleotide sequence ID" value="NZ_FUWV01000001.1"/>
</dbReference>
<evidence type="ECO:0000259" key="6">
    <source>
        <dbReference type="SMART" id="SM00827"/>
    </source>
</evidence>
<comment type="catalytic activity">
    <reaction evidence="3 4">
        <text>holo-[ACP] + malonyl-CoA = malonyl-[ACP] + CoA</text>
        <dbReference type="Rhea" id="RHEA:41792"/>
        <dbReference type="Rhea" id="RHEA-COMP:9623"/>
        <dbReference type="Rhea" id="RHEA-COMP:9685"/>
        <dbReference type="ChEBI" id="CHEBI:57287"/>
        <dbReference type="ChEBI" id="CHEBI:57384"/>
        <dbReference type="ChEBI" id="CHEBI:64479"/>
        <dbReference type="ChEBI" id="CHEBI:78449"/>
        <dbReference type="EC" id="2.3.1.39"/>
    </reaction>
</comment>
<dbReference type="PIRSF" id="PIRSF000446">
    <property type="entry name" value="Mct"/>
    <property type="match status" value="1"/>
</dbReference>
<dbReference type="EMBL" id="FUWV01000001">
    <property type="protein sequence ID" value="SJZ35128.1"/>
    <property type="molecule type" value="Genomic_DNA"/>
</dbReference>
<keyword evidence="1 4" id="KW-0808">Transferase</keyword>
<dbReference type="GO" id="GO:0005829">
    <property type="term" value="C:cytosol"/>
    <property type="evidence" value="ECO:0007669"/>
    <property type="project" value="TreeGrafter"/>
</dbReference>
<dbReference type="InterPro" id="IPR016035">
    <property type="entry name" value="Acyl_Trfase/lysoPLipase"/>
</dbReference>
<dbReference type="GO" id="GO:0004314">
    <property type="term" value="F:[acyl-carrier-protein] S-malonyltransferase activity"/>
    <property type="evidence" value="ECO:0007669"/>
    <property type="project" value="UniProtKB-EC"/>
</dbReference>
<dbReference type="Pfam" id="PF00698">
    <property type="entry name" value="Acyl_transf_1"/>
    <property type="match status" value="1"/>
</dbReference>
<dbReference type="PANTHER" id="PTHR42681:SF1">
    <property type="entry name" value="MALONYL-COA-ACYL CARRIER PROTEIN TRANSACYLASE, MITOCHONDRIAL"/>
    <property type="match status" value="1"/>
</dbReference>
<evidence type="ECO:0000313" key="8">
    <source>
        <dbReference type="Proteomes" id="UP000196365"/>
    </source>
</evidence>
<dbReference type="AlphaFoldDB" id="A0A1T4JYC0"/>
<accession>A0A1T4JYC0</accession>
<dbReference type="InterPro" id="IPR050858">
    <property type="entry name" value="Mal-CoA-ACP_Trans/PKS_FabD"/>
</dbReference>
<organism evidence="7 8">
    <name type="scientific">Garciella nitratireducens DSM 15102</name>
    <dbReference type="NCBI Taxonomy" id="1121911"/>
    <lineage>
        <taxon>Bacteria</taxon>
        <taxon>Bacillati</taxon>
        <taxon>Bacillota</taxon>
        <taxon>Clostridia</taxon>
        <taxon>Eubacteriales</taxon>
        <taxon>Eubacteriaceae</taxon>
        <taxon>Garciella</taxon>
    </lineage>
</organism>
<keyword evidence="2 4" id="KW-0012">Acyltransferase</keyword>
<evidence type="ECO:0000256" key="3">
    <source>
        <dbReference type="ARBA" id="ARBA00048462"/>
    </source>
</evidence>
<dbReference type="SUPFAM" id="SSF52151">
    <property type="entry name" value="FabD/lysophospholipase-like"/>
    <property type="match status" value="1"/>
</dbReference>
<dbReference type="EC" id="2.3.1.39" evidence="4"/>
<feature type="active site" evidence="5">
    <location>
        <position position="200"/>
    </location>
</feature>
<evidence type="ECO:0000256" key="5">
    <source>
        <dbReference type="PIRSR" id="PIRSR000446-1"/>
    </source>
</evidence>
<dbReference type="PANTHER" id="PTHR42681">
    <property type="entry name" value="MALONYL-COA-ACYL CARRIER PROTEIN TRANSACYLASE, MITOCHONDRIAL"/>
    <property type="match status" value="1"/>
</dbReference>
<evidence type="ECO:0000256" key="2">
    <source>
        <dbReference type="ARBA" id="ARBA00023315"/>
    </source>
</evidence>
<dbReference type="GO" id="GO:0006633">
    <property type="term" value="P:fatty acid biosynthetic process"/>
    <property type="evidence" value="ECO:0007669"/>
    <property type="project" value="TreeGrafter"/>
</dbReference>
<reference evidence="7 8" key="1">
    <citation type="submission" date="2017-02" db="EMBL/GenBank/DDBJ databases">
        <authorList>
            <person name="Peterson S.W."/>
        </authorList>
    </citation>
    <scope>NUCLEOTIDE SEQUENCE [LARGE SCALE GENOMIC DNA]</scope>
    <source>
        <strain evidence="7 8">DSM 15102</strain>
    </source>
</reference>
<protein>
    <recommendedName>
        <fullName evidence="4">Malonyl CoA-acyl carrier protein transacylase</fullName>
        <ecNumber evidence="4">2.3.1.39</ecNumber>
    </recommendedName>
</protein>
<dbReference type="InterPro" id="IPR024925">
    <property type="entry name" value="Malonyl_CoA-ACP_transAc"/>
</dbReference>
<feature type="active site" evidence="5">
    <location>
        <position position="91"/>
    </location>
</feature>
<keyword evidence="8" id="KW-1185">Reference proteome</keyword>
<dbReference type="InterPro" id="IPR001227">
    <property type="entry name" value="Ac_transferase_dom_sf"/>
</dbReference>
<dbReference type="InterPro" id="IPR004410">
    <property type="entry name" value="Malonyl_CoA-ACP_transAc_FabD"/>
</dbReference>
<evidence type="ECO:0000256" key="4">
    <source>
        <dbReference type="PIRNR" id="PIRNR000446"/>
    </source>
</evidence>
<dbReference type="Gene3D" id="3.40.366.10">
    <property type="entry name" value="Malonyl-Coenzyme A Acyl Carrier Protein, domain 2"/>
    <property type="match status" value="1"/>
</dbReference>
<dbReference type="NCBIfam" id="TIGR00128">
    <property type="entry name" value="fabD"/>
    <property type="match status" value="1"/>
</dbReference>
<evidence type="ECO:0000313" key="7">
    <source>
        <dbReference type="EMBL" id="SJZ35128.1"/>
    </source>
</evidence>
<dbReference type="SMART" id="SM00827">
    <property type="entry name" value="PKS_AT"/>
    <property type="match status" value="1"/>
</dbReference>
<name>A0A1T4JYC0_9FIRM</name>
<dbReference type="Proteomes" id="UP000196365">
    <property type="component" value="Unassembled WGS sequence"/>
</dbReference>
<dbReference type="SUPFAM" id="SSF55048">
    <property type="entry name" value="Probable ACP-binding domain of malonyl-CoA ACP transacylase"/>
    <property type="match status" value="1"/>
</dbReference>
<dbReference type="FunFam" id="3.30.70.250:FF:000001">
    <property type="entry name" value="Malonyl CoA-acyl carrier protein transacylase"/>
    <property type="match status" value="1"/>
</dbReference>
<dbReference type="InterPro" id="IPR014043">
    <property type="entry name" value="Acyl_transferase_dom"/>
</dbReference>
<proteinExistence type="inferred from homology"/>
<feature type="domain" description="Malonyl-CoA:ACP transacylase (MAT)" evidence="6">
    <location>
        <begin position="7"/>
        <end position="305"/>
    </location>
</feature>
<dbReference type="OrthoDB" id="9805460at2"/>
<sequence>MKNIAFIFPGQGAQYPGMGKELAENFPEAMEVFEKANLILNMDIKQLCFEGPQEQLNITENTQPAILTTSLAIAAILEKKNIRPQMTAGLSLGEYASLAIAGSLSIEDAIAIVRKRGKYMQEAVPVGVGKMAAIIGLKKEDINEICRLASSYGIVEAANFNCPGQIVIAGEAEAVEQACKIAKKMGAKRATLLAVSAPFHTSLLKPAGEKLKKEFKNYTFHNAQIPVVANVNASVEMDADEIKNNLIKQVSSSVLWEDCMNTMIEEGMDTFIEIGPGRTLTSFGKKINKEINYLRVEDLKTLNKTLEELEV</sequence>
<evidence type="ECO:0000256" key="1">
    <source>
        <dbReference type="ARBA" id="ARBA00022679"/>
    </source>
</evidence>
<gene>
    <name evidence="7" type="ORF">SAMN02745973_00204</name>
</gene>
<dbReference type="Gene3D" id="3.30.70.250">
    <property type="entry name" value="Malonyl-CoA ACP transacylase, ACP-binding"/>
    <property type="match status" value="1"/>
</dbReference>